<dbReference type="Proteomes" id="UP001345013">
    <property type="component" value="Unassembled WGS sequence"/>
</dbReference>
<gene>
    <name evidence="1" type="ORF">LTR24_009983</name>
</gene>
<proteinExistence type="predicted"/>
<comment type="caution">
    <text evidence="1">The sequence shown here is derived from an EMBL/GenBank/DDBJ whole genome shotgun (WGS) entry which is preliminary data.</text>
</comment>
<reference evidence="1 2" key="1">
    <citation type="submission" date="2023-08" db="EMBL/GenBank/DDBJ databases">
        <title>Black Yeasts Isolated from many extreme environments.</title>
        <authorList>
            <person name="Coleine C."/>
            <person name="Stajich J.E."/>
            <person name="Selbmann L."/>
        </authorList>
    </citation>
    <scope>NUCLEOTIDE SEQUENCE [LARGE SCALE GENOMIC DNA]</scope>
    <source>
        <strain evidence="1 2">CCFEE 5885</strain>
    </source>
</reference>
<dbReference type="EMBL" id="JAVRRG010000257">
    <property type="protein sequence ID" value="KAK5075686.1"/>
    <property type="molecule type" value="Genomic_DNA"/>
</dbReference>
<sequence>MATSHDQLIAPTPTLMGIPPECRARILEFVLVENPGIIQLKRLTEVVHDDSIDGIEGFKDKIYLRDVPHPLLLVSSKVHGEASQYYHVALSITSYEDARRLDEDDFRKNLSCFLRRAVSKVIVNSVRGYQGKHINQEQFPNLKSVNVVSLVGDSNGIAARPQDVYYMFKPTVHWTEVWDGSHDQELVAAARETADESVMHDVPAAENRAFSIFCKATVNFYETPVAMPQWLPSNMGYVPSRLFAEERGSMNITWDYDTGKLLKKYETN</sequence>
<accession>A0ABR0JX75</accession>
<protein>
    <submittedName>
        <fullName evidence="1">Uncharacterized protein</fullName>
    </submittedName>
</protein>
<organism evidence="1 2">
    <name type="scientific">Lithohypha guttulata</name>
    <dbReference type="NCBI Taxonomy" id="1690604"/>
    <lineage>
        <taxon>Eukaryota</taxon>
        <taxon>Fungi</taxon>
        <taxon>Dikarya</taxon>
        <taxon>Ascomycota</taxon>
        <taxon>Pezizomycotina</taxon>
        <taxon>Eurotiomycetes</taxon>
        <taxon>Chaetothyriomycetidae</taxon>
        <taxon>Chaetothyriales</taxon>
        <taxon>Trichomeriaceae</taxon>
        <taxon>Lithohypha</taxon>
    </lineage>
</organism>
<evidence type="ECO:0000313" key="2">
    <source>
        <dbReference type="Proteomes" id="UP001345013"/>
    </source>
</evidence>
<keyword evidence="2" id="KW-1185">Reference proteome</keyword>
<name>A0ABR0JX75_9EURO</name>
<evidence type="ECO:0000313" key="1">
    <source>
        <dbReference type="EMBL" id="KAK5075686.1"/>
    </source>
</evidence>